<proteinExistence type="predicted"/>
<dbReference type="EMBL" id="FZNS01000006">
    <property type="protein sequence ID" value="SNR74162.1"/>
    <property type="molecule type" value="Genomic_DNA"/>
</dbReference>
<organism evidence="1 2">
    <name type="scientific">Hymenobacter mucosus</name>
    <dbReference type="NCBI Taxonomy" id="1411120"/>
    <lineage>
        <taxon>Bacteria</taxon>
        <taxon>Pseudomonadati</taxon>
        <taxon>Bacteroidota</taxon>
        <taxon>Cytophagia</taxon>
        <taxon>Cytophagales</taxon>
        <taxon>Hymenobacteraceae</taxon>
        <taxon>Hymenobacter</taxon>
    </lineage>
</organism>
<dbReference type="RefSeq" id="WP_045688626.1">
    <property type="nucleotide sequence ID" value="NZ_FZNS01000006.1"/>
</dbReference>
<sequence>MTMKSGLPYMVCCQLTLAEVQCGQIVGTRQVKRLVSSQTAELHEILTDLYEQFRSPYLLGLQITSIRFHRSSTTETHDYVVVENQPSYYH</sequence>
<dbReference type="Proteomes" id="UP000198310">
    <property type="component" value="Unassembled WGS sequence"/>
</dbReference>
<accession>A0A238YT92</accession>
<evidence type="ECO:0000313" key="2">
    <source>
        <dbReference type="Proteomes" id="UP000198310"/>
    </source>
</evidence>
<name>A0A238YT92_9BACT</name>
<keyword evidence="2" id="KW-1185">Reference proteome</keyword>
<protein>
    <submittedName>
        <fullName evidence="1">Uncharacterized protein</fullName>
    </submittedName>
</protein>
<reference evidence="2" key="1">
    <citation type="submission" date="2017-06" db="EMBL/GenBank/DDBJ databases">
        <authorList>
            <person name="Varghese N."/>
            <person name="Submissions S."/>
        </authorList>
    </citation>
    <scope>NUCLEOTIDE SEQUENCE [LARGE SCALE GENOMIC DNA]</scope>
    <source>
        <strain evidence="2">DSM 28041</strain>
    </source>
</reference>
<dbReference type="AlphaFoldDB" id="A0A238YT92"/>
<gene>
    <name evidence="1" type="ORF">SAMN06269173_10666</name>
</gene>
<evidence type="ECO:0000313" key="1">
    <source>
        <dbReference type="EMBL" id="SNR74162.1"/>
    </source>
</evidence>